<dbReference type="PANTHER" id="PTHR10357:SF215">
    <property type="entry name" value="ALPHA-AMYLASE 1"/>
    <property type="match status" value="1"/>
</dbReference>
<dbReference type="SMART" id="SM00642">
    <property type="entry name" value="Aamy"/>
    <property type="match status" value="1"/>
</dbReference>
<evidence type="ECO:0000256" key="4">
    <source>
        <dbReference type="ARBA" id="ARBA00012595"/>
    </source>
</evidence>
<comment type="catalytic activity">
    <reaction evidence="1">
        <text>Endohydrolysis of (1-&gt;4)-alpha-D-glucosidic linkages in polysaccharides containing three or more (1-&gt;4)-alpha-linked D-glucose units.</text>
        <dbReference type="EC" id="3.2.1.1"/>
    </reaction>
</comment>
<keyword evidence="10" id="KW-0325">Glycoprotein</keyword>
<dbReference type="EMBL" id="JAKWBI020000151">
    <property type="protein sequence ID" value="KAJ2901457.1"/>
    <property type="molecule type" value="Genomic_DNA"/>
</dbReference>
<comment type="cofactor">
    <cofactor evidence="2">
        <name>Ca(2+)</name>
        <dbReference type="ChEBI" id="CHEBI:29108"/>
    </cofactor>
</comment>
<gene>
    <name evidence="17" type="ORF">MKZ38_001845</name>
</gene>
<evidence type="ECO:0000256" key="12">
    <source>
        <dbReference type="ARBA" id="ARBA00023295"/>
    </source>
</evidence>
<reference evidence="17" key="1">
    <citation type="submission" date="2022-07" db="EMBL/GenBank/DDBJ databases">
        <title>Draft genome sequence of Zalerion maritima ATCC 34329, a (micro)plastics degrading marine fungus.</title>
        <authorList>
            <person name="Paco A."/>
            <person name="Goncalves M.F.M."/>
            <person name="Rocha-Santos T.A.P."/>
            <person name="Alves A."/>
        </authorList>
    </citation>
    <scope>NUCLEOTIDE SEQUENCE</scope>
    <source>
        <strain evidence="17">ATCC 34329</strain>
    </source>
</reference>
<evidence type="ECO:0000313" key="18">
    <source>
        <dbReference type="Proteomes" id="UP001201980"/>
    </source>
</evidence>
<evidence type="ECO:0000256" key="3">
    <source>
        <dbReference type="ARBA" id="ARBA00008061"/>
    </source>
</evidence>
<evidence type="ECO:0000259" key="16">
    <source>
        <dbReference type="PROSITE" id="PS51166"/>
    </source>
</evidence>
<feature type="region of interest" description="Disordered" evidence="14">
    <location>
        <begin position="617"/>
        <end position="666"/>
    </location>
</feature>
<evidence type="ECO:0000256" key="5">
    <source>
        <dbReference type="ARBA" id="ARBA00022723"/>
    </source>
</evidence>
<dbReference type="FunFam" id="2.60.40.10:FF:000552">
    <property type="entry name" value="Related to glucoamylase"/>
    <property type="match status" value="1"/>
</dbReference>
<feature type="chain" id="PRO_5041976159" description="alpha-amylase" evidence="15">
    <location>
        <begin position="20"/>
        <end position="717"/>
    </location>
</feature>
<dbReference type="Pfam" id="PF09260">
    <property type="entry name" value="A_amylase_dom_C"/>
    <property type="match status" value="1"/>
</dbReference>
<dbReference type="InterPro" id="IPR013784">
    <property type="entry name" value="Carb-bd-like_fold"/>
</dbReference>
<feature type="signal peptide" evidence="15">
    <location>
        <begin position="1"/>
        <end position="19"/>
    </location>
</feature>
<dbReference type="InterPro" id="IPR013780">
    <property type="entry name" value="Glyco_hydro_b"/>
</dbReference>
<evidence type="ECO:0000256" key="15">
    <source>
        <dbReference type="SAM" id="SignalP"/>
    </source>
</evidence>
<feature type="region of interest" description="Disordered" evidence="14">
    <location>
        <begin position="488"/>
        <end position="510"/>
    </location>
</feature>
<evidence type="ECO:0000313" key="17">
    <source>
        <dbReference type="EMBL" id="KAJ2901457.1"/>
    </source>
</evidence>
<evidence type="ECO:0000256" key="11">
    <source>
        <dbReference type="ARBA" id="ARBA00023277"/>
    </source>
</evidence>
<organism evidence="17 18">
    <name type="scientific">Zalerion maritima</name>
    <dbReference type="NCBI Taxonomy" id="339359"/>
    <lineage>
        <taxon>Eukaryota</taxon>
        <taxon>Fungi</taxon>
        <taxon>Dikarya</taxon>
        <taxon>Ascomycota</taxon>
        <taxon>Pezizomycotina</taxon>
        <taxon>Sordariomycetes</taxon>
        <taxon>Lulworthiomycetidae</taxon>
        <taxon>Lulworthiales</taxon>
        <taxon>Lulworthiaceae</taxon>
        <taxon>Zalerion</taxon>
    </lineage>
</organism>
<dbReference type="Gene3D" id="2.60.40.1180">
    <property type="entry name" value="Golgi alpha-mannosidase II"/>
    <property type="match status" value="1"/>
</dbReference>
<keyword evidence="5" id="KW-0479">Metal-binding</keyword>
<keyword evidence="13" id="KW-0624">Polysaccharide degradation</keyword>
<feature type="compositionally biased region" description="Low complexity" evidence="14">
    <location>
        <begin position="492"/>
        <end position="510"/>
    </location>
</feature>
<dbReference type="GO" id="GO:0000272">
    <property type="term" value="P:polysaccharide catabolic process"/>
    <property type="evidence" value="ECO:0007669"/>
    <property type="project" value="UniProtKB-KW"/>
</dbReference>
<keyword evidence="18" id="KW-1185">Reference proteome</keyword>
<keyword evidence="7" id="KW-0378">Hydrolase</keyword>
<dbReference type="Gene3D" id="2.60.40.10">
    <property type="entry name" value="Immunoglobulins"/>
    <property type="match status" value="1"/>
</dbReference>
<dbReference type="Proteomes" id="UP001201980">
    <property type="component" value="Unassembled WGS sequence"/>
</dbReference>
<dbReference type="InterPro" id="IPR002044">
    <property type="entry name" value="CBM20"/>
</dbReference>
<dbReference type="FunFam" id="3.20.20.80:FF:000120">
    <property type="entry name" value="Alpha-amylase A"/>
    <property type="match status" value="1"/>
</dbReference>
<dbReference type="SMART" id="SM01065">
    <property type="entry name" value="CBM_2"/>
    <property type="match status" value="1"/>
</dbReference>
<feature type="domain" description="CBM20" evidence="16">
    <location>
        <begin position="511"/>
        <end position="617"/>
    </location>
</feature>
<keyword evidence="6 15" id="KW-0732">Signal</keyword>
<evidence type="ECO:0000256" key="1">
    <source>
        <dbReference type="ARBA" id="ARBA00000548"/>
    </source>
</evidence>
<comment type="caution">
    <text evidence="17">The sequence shown here is derived from an EMBL/GenBank/DDBJ whole genome shotgun (WGS) entry which is preliminary data.</text>
</comment>
<dbReference type="CDD" id="cd05811">
    <property type="entry name" value="CBM20_glucoamylase"/>
    <property type="match status" value="1"/>
</dbReference>
<evidence type="ECO:0000256" key="7">
    <source>
        <dbReference type="ARBA" id="ARBA00022801"/>
    </source>
</evidence>
<dbReference type="InterPro" id="IPR006047">
    <property type="entry name" value="GH13_cat_dom"/>
</dbReference>
<accession>A0AAD5RQS5</accession>
<evidence type="ECO:0000256" key="13">
    <source>
        <dbReference type="ARBA" id="ARBA00023326"/>
    </source>
</evidence>
<keyword evidence="9" id="KW-1015">Disulfide bond</keyword>
<dbReference type="Pfam" id="PF00686">
    <property type="entry name" value="CBM_20"/>
    <property type="match status" value="1"/>
</dbReference>
<dbReference type="InterPro" id="IPR013783">
    <property type="entry name" value="Ig-like_fold"/>
</dbReference>
<dbReference type="EC" id="3.2.1.1" evidence="4"/>
<evidence type="ECO:0000256" key="9">
    <source>
        <dbReference type="ARBA" id="ARBA00023157"/>
    </source>
</evidence>
<dbReference type="PROSITE" id="PS51166">
    <property type="entry name" value="CBM20"/>
    <property type="match status" value="1"/>
</dbReference>
<dbReference type="Pfam" id="PF00128">
    <property type="entry name" value="Alpha-amylase"/>
    <property type="match status" value="1"/>
</dbReference>
<dbReference type="SUPFAM" id="SSF49452">
    <property type="entry name" value="Starch-binding domain-like"/>
    <property type="match status" value="1"/>
</dbReference>
<dbReference type="GO" id="GO:0004556">
    <property type="term" value="F:alpha-amylase activity"/>
    <property type="evidence" value="ECO:0007669"/>
    <property type="project" value="UniProtKB-EC"/>
</dbReference>
<sequence length="717" mass="78116">MKPTAFLSLLAAAVAPVLALDANGWSKQSVYQVMTDRFARSDGSVTAGCDPDEALYCGGSFQGIIQRLDYIQGMGFTAIWISPIVTQVEGTSDEGEAFHGFWAQDIWSINNHFGTEDDLKELADELHSRDMYLMVDVVANHMAYIGCLNCVDYSIYNPFNDASYYHDPCFIDYSDEYSTILQTCWEGDDIVSLPDLRTEDDDVRAIWMPWISEIVSEYGIDGLRIDSAKHVEKSFHPLFEDAAGVYTVGEVLNGDPAYTLDYLNYMSGVLNYPLYFWAKRAFGTEPGDFSELSDGIVTLTESGHNVSYLGNFISNHDMSTWQSFTTDTTLNKNALAFIMMIDGYPIIFEGHEQGFNGDVEVARSAVWLTGYDTTTELYSWIAQMNEIRRQAISSDSEFIKSQTEPIYTVGMTMATKKGSTLSVYSSGGDIATDYDVSISSTGYDGGQQLVEVIGCTISTVADDGSLSVTVAKGMPQIFRPIEQITGSGICPDSTAEGGDSSTSTETSSAPSCTASSVYVTFEEEVETVFGDTIKIVGNAEELGSWDTNNAVALEASDYTAEEPIWAGTVILNVGVIVEYKYILVDSSGSVTWEADPNHTLTVDACESMTTITDVWHANPAPSPHRSPSFPTAATSHHHRHPRERERRTIVPGRVPSAATLTTGDRSTYRSKESAAYIALSTAMGLGVVSHTIGGAMAQSGIDAHQGVGLLPPLDFLE</sequence>
<keyword evidence="11" id="KW-0119">Carbohydrate metabolism</keyword>
<dbReference type="InterPro" id="IPR017853">
    <property type="entry name" value="GH"/>
</dbReference>
<dbReference type="InterPro" id="IPR034836">
    <property type="entry name" value="CBM20_glucoamylase"/>
</dbReference>
<dbReference type="PANTHER" id="PTHR10357">
    <property type="entry name" value="ALPHA-AMYLASE FAMILY MEMBER"/>
    <property type="match status" value="1"/>
</dbReference>
<dbReference type="SUPFAM" id="SSF51011">
    <property type="entry name" value="Glycosyl hydrolase domain"/>
    <property type="match status" value="1"/>
</dbReference>
<keyword evidence="12" id="KW-0326">Glycosidase</keyword>
<evidence type="ECO:0000256" key="6">
    <source>
        <dbReference type="ARBA" id="ARBA00022729"/>
    </source>
</evidence>
<dbReference type="CDD" id="cd11319">
    <property type="entry name" value="AmyAc_euk_AmyA"/>
    <property type="match status" value="1"/>
</dbReference>
<evidence type="ECO:0000256" key="8">
    <source>
        <dbReference type="ARBA" id="ARBA00022837"/>
    </source>
</evidence>
<dbReference type="GO" id="GO:0005509">
    <property type="term" value="F:calcium ion binding"/>
    <property type="evidence" value="ECO:0007669"/>
    <property type="project" value="InterPro"/>
</dbReference>
<proteinExistence type="inferred from homology"/>
<evidence type="ECO:0000256" key="2">
    <source>
        <dbReference type="ARBA" id="ARBA00001913"/>
    </source>
</evidence>
<dbReference type="SUPFAM" id="SSF51445">
    <property type="entry name" value="(Trans)glycosidases"/>
    <property type="match status" value="1"/>
</dbReference>
<name>A0AAD5RQS5_9PEZI</name>
<evidence type="ECO:0000256" key="14">
    <source>
        <dbReference type="SAM" id="MobiDB-lite"/>
    </source>
</evidence>
<evidence type="ECO:0000256" key="10">
    <source>
        <dbReference type="ARBA" id="ARBA00023180"/>
    </source>
</evidence>
<dbReference type="Gene3D" id="3.20.20.80">
    <property type="entry name" value="Glycosidases"/>
    <property type="match status" value="1"/>
</dbReference>
<protein>
    <recommendedName>
        <fullName evidence="4">alpha-amylase</fullName>
        <ecNumber evidence="4">3.2.1.1</ecNumber>
    </recommendedName>
</protein>
<dbReference type="InterPro" id="IPR015340">
    <property type="entry name" value="A_amylase_C_dom"/>
</dbReference>
<dbReference type="GO" id="GO:2001070">
    <property type="term" value="F:starch binding"/>
    <property type="evidence" value="ECO:0007669"/>
    <property type="project" value="InterPro"/>
</dbReference>
<dbReference type="AlphaFoldDB" id="A0AAD5RQS5"/>
<comment type="similarity">
    <text evidence="3">Belongs to the glycosyl hydrolase 13 family.</text>
</comment>
<keyword evidence="8" id="KW-0106">Calcium</keyword>